<reference evidence="7 8" key="1">
    <citation type="submission" date="2018-02" db="EMBL/GenBank/DDBJ databases">
        <title>The genomes of Aspergillus section Nigri reveals drivers in fungal speciation.</title>
        <authorList>
            <consortium name="DOE Joint Genome Institute"/>
            <person name="Vesth T.C."/>
            <person name="Nybo J."/>
            <person name="Theobald S."/>
            <person name="Brandl J."/>
            <person name="Frisvad J.C."/>
            <person name="Nielsen K.F."/>
            <person name="Lyhne E.K."/>
            <person name="Kogle M.E."/>
            <person name="Kuo A."/>
            <person name="Riley R."/>
            <person name="Clum A."/>
            <person name="Nolan M."/>
            <person name="Lipzen A."/>
            <person name="Salamov A."/>
            <person name="Henrissat B."/>
            <person name="Wiebenga A."/>
            <person name="De vries R.P."/>
            <person name="Grigoriev I.V."/>
            <person name="Mortensen U.H."/>
            <person name="Andersen M.R."/>
            <person name="Baker S.E."/>
        </authorList>
    </citation>
    <scope>NUCLEOTIDE SEQUENCE [LARGE SCALE GENOMIC DNA]</scope>
    <source>
        <strain evidence="7 8">CBS 121593</strain>
    </source>
</reference>
<feature type="chain" id="PRO_5017323088" evidence="5">
    <location>
        <begin position="18"/>
        <end position="533"/>
    </location>
</feature>
<evidence type="ECO:0000256" key="2">
    <source>
        <dbReference type="ARBA" id="ARBA00022630"/>
    </source>
</evidence>
<sequence length="533" mass="57064">MLTGALLIAALLAPATALDNTTSHIVAKLATYGVDAYEYFNSSVLSDSSVRSRSLGFCSELCSALPRLYPGHVLQRSTSAYSTWDASFWSQQQEEVDPACVFQPSSSVEVAVGLLLTELTLCPFAVKSGGHAAFAGASNIQDGLTIDLVSLNSTTLSEDSTIASVGSGNRWVSVYEWLEPKGLSVIGGRVSDIGVGGLTLGANEAGGISFFSGIYGWACDNVANYEAVLADGSIVNVNLDSHPDLYWALRGGGNNFGIVTRFDLTTHTQGLMWGGSRVWLENYQASVLQALIDFGNDSPSDPNAALIVSVAYAEGLYLFVADLEYAKPVANPPIFDGFNSTGALEDTMAIRSLSNITLLFKEDNPSGLRESYWTGTVQLDYDLATNITNIFKEEIVPIQNVTGLVPALVWQVISTNTMEHMTKNGGNALGLDATDGPLLLINLAFMWDDESDDAAVMAVLGSITAKALAAAKARGLDNDYLYMNYASQYQSVVPSYGAANQARLKEISRQYDPLQVFETLQPGYFKLNGKVAL</sequence>
<dbReference type="SUPFAM" id="SSF56176">
    <property type="entry name" value="FAD-binding/transporter-associated domain-like"/>
    <property type="match status" value="1"/>
</dbReference>
<dbReference type="PROSITE" id="PS51387">
    <property type="entry name" value="FAD_PCMH"/>
    <property type="match status" value="1"/>
</dbReference>
<evidence type="ECO:0000256" key="1">
    <source>
        <dbReference type="ARBA" id="ARBA00005466"/>
    </source>
</evidence>
<keyword evidence="4" id="KW-0560">Oxidoreductase</keyword>
<evidence type="ECO:0000313" key="8">
    <source>
        <dbReference type="Proteomes" id="UP000249402"/>
    </source>
</evidence>
<dbReference type="RefSeq" id="XP_025578807.1">
    <property type="nucleotide sequence ID" value="XM_025720780.1"/>
</dbReference>
<dbReference type="Gene3D" id="3.30.465.10">
    <property type="match status" value="1"/>
</dbReference>
<dbReference type="VEuPathDB" id="FungiDB:BO80DRAFT_432156"/>
<dbReference type="Pfam" id="PF01565">
    <property type="entry name" value="FAD_binding_4"/>
    <property type="match status" value="1"/>
</dbReference>
<accession>A0A395H9X8</accession>
<dbReference type="AlphaFoldDB" id="A0A395H9X8"/>
<evidence type="ECO:0000256" key="3">
    <source>
        <dbReference type="ARBA" id="ARBA00022827"/>
    </source>
</evidence>
<dbReference type="OrthoDB" id="2151789at2759"/>
<evidence type="ECO:0000256" key="4">
    <source>
        <dbReference type="ARBA" id="ARBA00023002"/>
    </source>
</evidence>
<dbReference type="GO" id="GO:0071949">
    <property type="term" value="F:FAD binding"/>
    <property type="evidence" value="ECO:0007669"/>
    <property type="project" value="InterPro"/>
</dbReference>
<dbReference type="InterPro" id="IPR036318">
    <property type="entry name" value="FAD-bd_PCMH-like_sf"/>
</dbReference>
<dbReference type="Proteomes" id="UP000249402">
    <property type="component" value="Unassembled WGS sequence"/>
</dbReference>
<keyword evidence="8" id="KW-1185">Reference proteome</keyword>
<dbReference type="GeneID" id="37225645"/>
<dbReference type="STRING" id="1448316.A0A395H9X8"/>
<dbReference type="InterPro" id="IPR016169">
    <property type="entry name" value="FAD-bd_PCMH_sub2"/>
</dbReference>
<name>A0A395H9X8_9EURO</name>
<organism evidence="7 8">
    <name type="scientific">Aspergillus ibericus CBS 121593</name>
    <dbReference type="NCBI Taxonomy" id="1448316"/>
    <lineage>
        <taxon>Eukaryota</taxon>
        <taxon>Fungi</taxon>
        <taxon>Dikarya</taxon>
        <taxon>Ascomycota</taxon>
        <taxon>Pezizomycotina</taxon>
        <taxon>Eurotiomycetes</taxon>
        <taxon>Eurotiomycetidae</taxon>
        <taxon>Eurotiales</taxon>
        <taxon>Aspergillaceae</taxon>
        <taxon>Aspergillus</taxon>
        <taxon>Aspergillus subgen. Circumdati</taxon>
    </lineage>
</organism>
<dbReference type="PANTHER" id="PTHR42973">
    <property type="entry name" value="BINDING OXIDOREDUCTASE, PUTATIVE (AFU_ORTHOLOGUE AFUA_1G17690)-RELATED"/>
    <property type="match status" value="1"/>
</dbReference>
<dbReference type="EMBL" id="KZ824424">
    <property type="protein sequence ID" value="RAL04480.1"/>
    <property type="molecule type" value="Genomic_DNA"/>
</dbReference>
<evidence type="ECO:0000256" key="5">
    <source>
        <dbReference type="SAM" id="SignalP"/>
    </source>
</evidence>
<dbReference type="InterPro" id="IPR050416">
    <property type="entry name" value="FAD-linked_Oxidoreductase"/>
</dbReference>
<proteinExistence type="inferred from homology"/>
<keyword evidence="2" id="KW-0285">Flavoprotein</keyword>
<dbReference type="InterPro" id="IPR016166">
    <property type="entry name" value="FAD-bd_PCMH"/>
</dbReference>
<protein>
    <submittedName>
        <fullName evidence="7">FAD-binding domain-containing protein</fullName>
    </submittedName>
</protein>
<dbReference type="InterPro" id="IPR006094">
    <property type="entry name" value="Oxid_FAD_bind_N"/>
</dbReference>
<keyword evidence="3" id="KW-0274">FAD</keyword>
<evidence type="ECO:0000259" key="6">
    <source>
        <dbReference type="PROSITE" id="PS51387"/>
    </source>
</evidence>
<dbReference type="GO" id="GO:0016491">
    <property type="term" value="F:oxidoreductase activity"/>
    <property type="evidence" value="ECO:0007669"/>
    <property type="project" value="UniProtKB-KW"/>
</dbReference>
<feature type="domain" description="FAD-binding PCMH-type" evidence="6">
    <location>
        <begin position="94"/>
        <end position="269"/>
    </location>
</feature>
<evidence type="ECO:0000313" key="7">
    <source>
        <dbReference type="EMBL" id="RAL04480.1"/>
    </source>
</evidence>
<gene>
    <name evidence="7" type="ORF">BO80DRAFT_432156</name>
</gene>
<dbReference type="PANTHER" id="PTHR42973:SF34">
    <property type="entry name" value="FAD BINDING DOMAIN PROTEIN (AFU_ORTHOLOGUE AFUA_3G02770)"/>
    <property type="match status" value="1"/>
</dbReference>
<feature type="signal peptide" evidence="5">
    <location>
        <begin position="1"/>
        <end position="17"/>
    </location>
</feature>
<comment type="similarity">
    <text evidence="1">Belongs to the oxygen-dependent FAD-linked oxidoreductase family.</text>
</comment>
<keyword evidence="5" id="KW-0732">Signal</keyword>